<dbReference type="KEGG" id="prel:PRELSG_0404000"/>
<protein>
    <submittedName>
        <fullName evidence="1">Uncharacterized protein</fullName>
    </submittedName>
</protein>
<sequence length="1054" mass="128475">MNFHKEIKKWVEQKKHLKKLKRGNYFFFKNKVKKSLFGNISNNNYVKEKVSNETNVKKCSFLSNKSINHLLYNDRNHCNNSSFYEDYHKRDYQETNIYYLKSIILNLNSIHYLFYKNDDIYLKLSQIFQEELRRLKLILNLEQEKKFIISNELYHKNKISINSCSLNLVDIINLFNFYIYIEKYYFYFFYIILSTIEKFQDLSNVNDTISINFLKSCLKLKKEINKNFDISEYKHYMRKRKKNNYTIFQNYFYLMKNNIFTKNNIHTLSHVAKDYQIFSFLNNSNKKRKYIHFICLKKKCYENINYSKFKKRKHKDLMIKCDYFIEKCIFLFLNKDMDISIFTKYIKILQNINIYNNNFISLIKNYLKKNYEYFTTEELIFVIKYLMKMKEPCKEYKISFGCIKTDIYKNINDYNIIDIDNIISIFSKNNYYDEKCLDIITNYIIENLNKVNSNTLVKIIINLYNLNYKNNELLYTMLNKYNPLIRNSRKKSNINNFFLKKTKLIYKKKKDMSVHQNKILKPSHDNTVCHNSNSINIKTKENISNSKYFRNFDDIKVKELLLFIKILIENNIYIDNKWSQYFFSLVKSKFLFIKKKDFYLLCFALLHLESREVFSNFFLLSSKYNIFKKYSMQKLFSLNDLSSIIQITLLFSFHIYRYNSDVFLLLFFYVLDQFYKSCKYEKKDKHQEDQQSFTKEEKLFNISYRDDKENMLQNNEENVYMHDLKIYERNKNNKYRKKKEKKKRDELKNKIMKITIPSCDQIKENISFQSLFQMEDKIQEVFQNGNLKYSQNEETNENKETINKNKHIKKNNGLLIDNIHIKKNKTLISNNSFTKNKQNIYRNEEYMNINFNNFTHYDNNIKNEKVELCNNENKYDGDIIINNNSSLLYCEDSLINNKKLIKENNSEFFFHTNYKNENSEKLLNYYTNDYFNKLRDSRHIIIIINNFYFNYIIRACKNSNKNNFFQNTNENYLLNKLRYKHLSLIYKTYELCSSYISMSLETIKIMNNNKNILSSKFHKQILSILRQLDSKNEIISEYVQYPFQIDICIKRKFV</sequence>
<reference evidence="1 2" key="1">
    <citation type="submission" date="2015-04" db="EMBL/GenBank/DDBJ databases">
        <authorList>
            <consortium name="Pathogen Informatics"/>
        </authorList>
    </citation>
    <scope>NUCLEOTIDE SEQUENCE [LARGE SCALE GENOMIC DNA]</scope>
    <source>
        <strain evidence="1 2">SGS1</strain>
    </source>
</reference>
<dbReference type="RefSeq" id="XP_028531699.1">
    <property type="nucleotide sequence ID" value="XM_028680176.1"/>
</dbReference>
<organism evidence="1 2">
    <name type="scientific">Plasmodium relictum</name>
    <dbReference type="NCBI Taxonomy" id="85471"/>
    <lineage>
        <taxon>Eukaryota</taxon>
        <taxon>Sar</taxon>
        <taxon>Alveolata</taxon>
        <taxon>Apicomplexa</taxon>
        <taxon>Aconoidasida</taxon>
        <taxon>Haemosporida</taxon>
        <taxon>Plasmodiidae</taxon>
        <taxon>Plasmodium</taxon>
        <taxon>Plasmodium (Haemamoeba)</taxon>
    </lineage>
</organism>
<dbReference type="GeneID" id="39734790"/>
<dbReference type="OMA" id="PFQVDIC"/>
<proteinExistence type="predicted"/>
<dbReference type="AlphaFoldDB" id="A0A1J1H195"/>
<gene>
    <name evidence="1" type="ORF">PRELSG_0404000</name>
</gene>
<name>A0A1J1H195_PLARL</name>
<dbReference type="Proteomes" id="UP000220158">
    <property type="component" value="Chromosome 4"/>
</dbReference>
<dbReference type="EMBL" id="LN835299">
    <property type="protein sequence ID" value="CRG98690.1"/>
    <property type="molecule type" value="Genomic_DNA"/>
</dbReference>
<accession>A0A1J1H195</accession>
<dbReference type="VEuPathDB" id="PlasmoDB:PRELSG_0404000"/>
<dbReference type="OrthoDB" id="383142at2759"/>
<keyword evidence="2" id="KW-1185">Reference proteome</keyword>
<evidence type="ECO:0000313" key="2">
    <source>
        <dbReference type="Proteomes" id="UP000220158"/>
    </source>
</evidence>
<evidence type="ECO:0000313" key="1">
    <source>
        <dbReference type="EMBL" id="CRG98690.1"/>
    </source>
</evidence>